<feature type="transmembrane region" description="Helical" evidence="1">
    <location>
        <begin position="282"/>
        <end position="303"/>
    </location>
</feature>
<dbReference type="NCBIfam" id="TIGR00261">
    <property type="entry name" value="traB"/>
    <property type="match status" value="1"/>
</dbReference>
<evidence type="ECO:0000313" key="3">
    <source>
        <dbReference type="Proteomes" id="UP000253490"/>
    </source>
</evidence>
<accession>A0A366I879</accession>
<organism evidence="2 3">
    <name type="scientific">Alkalibaculum bacchi</name>
    <dbReference type="NCBI Taxonomy" id="645887"/>
    <lineage>
        <taxon>Bacteria</taxon>
        <taxon>Bacillati</taxon>
        <taxon>Bacillota</taxon>
        <taxon>Clostridia</taxon>
        <taxon>Eubacteriales</taxon>
        <taxon>Eubacteriaceae</taxon>
        <taxon>Alkalibaculum</taxon>
    </lineage>
</organism>
<feature type="transmembrane region" description="Helical" evidence="1">
    <location>
        <begin position="362"/>
        <end position="382"/>
    </location>
</feature>
<feature type="transmembrane region" description="Helical" evidence="1">
    <location>
        <begin position="251"/>
        <end position="270"/>
    </location>
</feature>
<dbReference type="CDD" id="cd14726">
    <property type="entry name" value="TraB_PrgY-like"/>
    <property type="match status" value="1"/>
</dbReference>
<dbReference type="RefSeq" id="WP_113920520.1">
    <property type="nucleotide sequence ID" value="NZ_QNRX01000007.1"/>
</dbReference>
<name>A0A366I879_9FIRM</name>
<evidence type="ECO:0000313" key="2">
    <source>
        <dbReference type="EMBL" id="RBP65407.1"/>
    </source>
</evidence>
<dbReference type="PANTHER" id="PTHR21530">
    <property type="entry name" value="PHEROMONE SHUTDOWN PROTEIN"/>
    <property type="match status" value="1"/>
</dbReference>
<keyword evidence="1" id="KW-0472">Membrane</keyword>
<evidence type="ECO:0000256" key="1">
    <source>
        <dbReference type="SAM" id="Phobius"/>
    </source>
</evidence>
<protein>
    <submittedName>
        <fullName evidence="2">Pheromone shutdown-related protein TraB</fullName>
    </submittedName>
</protein>
<proteinExistence type="predicted"/>
<dbReference type="EMBL" id="QNRX01000007">
    <property type="protein sequence ID" value="RBP65407.1"/>
    <property type="molecule type" value="Genomic_DNA"/>
</dbReference>
<dbReference type="Proteomes" id="UP000253490">
    <property type="component" value="Unassembled WGS sequence"/>
</dbReference>
<gene>
    <name evidence="2" type="ORF">DES36_107149</name>
</gene>
<dbReference type="InterPro" id="IPR002816">
    <property type="entry name" value="TraB/PrgY/GumN_fam"/>
</dbReference>
<keyword evidence="1" id="KW-0812">Transmembrane</keyword>
<comment type="caution">
    <text evidence="2">The sequence shown here is derived from an EMBL/GenBank/DDBJ whole genome shotgun (WGS) entry which is preliminary data.</text>
</comment>
<feature type="transmembrane region" description="Helical" evidence="1">
    <location>
        <begin position="309"/>
        <end position="329"/>
    </location>
</feature>
<dbReference type="OrthoDB" id="9809330at2"/>
<keyword evidence="1" id="KW-1133">Transmembrane helix</keyword>
<keyword evidence="3" id="KW-1185">Reference proteome</keyword>
<dbReference type="Pfam" id="PF01963">
    <property type="entry name" value="TraB_PrgY_gumN"/>
    <property type="match status" value="1"/>
</dbReference>
<dbReference type="PANTHER" id="PTHR21530:SF7">
    <property type="entry name" value="TRAB DOMAIN-CONTAINING PROTEIN"/>
    <property type="match status" value="1"/>
</dbReference>
<sequence>MEDKTKDEHVHRLQYGEKEILLIATAHVSRHSVEEVRRVIEEEKPDSICIELDEGRYKSLKEKDKWRNTDLIQVIKDKKVGYMFANILLSNYQRKIAEQFNISAGQEMIQGIKCSEETGAHLVLADRNIQTTFIRVWRGVSFWGKMKLLTSIVYSLIDDEEITEEDLEQMKGEDMLTSAMSEMGKAFPGLKTYLVDERDQYLANKIKNAPGKKIVAVLGAAHVLGVKEEIYKEQDMEKITEIPPKSSLSKIAQWFVPVLIVALILFTFSVDSVAGIEQLKSWLIWNSSMAALGTIIALGHPLAVLVSFLLAPMSALHPLIAVGWFSGIVEAHYRKPKVEDFEDLAKDLSTIKGLWKNKVTRVLLVVMFANLGSVFGTIISGVDIVNSFVNTIF</sequence>
<dbReference type="InterPro" id="IPR005230">
    <property type="entry name" value="TraB_bac"/>
</dbReference>
<reference evidence="2 3" key="1">
    <citation type="submission" date="2018-06" db="EMBL/GenBank/DDBJ databases">
        <title>Genomic Encyclopedia of Type Strains, Phase IV (KMG-IV): sequencing the most valuable type-strain genomes for metagenomic binning, comparative biology and taxonomic classification.</title>
        <authorList>
            <person name="Goeker M."/>
        </authorList>
    </citation>
    <scope>NUCLEOTIDE SEQUENCE [LARGE SCALE GENOMIC DNA]</scope>
    <source>
        <strain evidence="2 3">DSM 22112</strain>
    </source>
</reference>
<dbReference type="AlphaFoldDB" id="A0A366I879"/>
<dbReference type="InterPro" id="IPR046345">
    <property type="entry name" value="TraB_PrgY-like"/>
</dbReference>